<dbReference type="SMART" id="SM00360">
    <property type="entry name" value="RRM"/>
    <property type="match status" value="2"/>
</dbReference>
<dbReference type="Pfam" id="PF00076">
    <property type="entry name" value="RRM_1"/>
    <property type="match status" value="1"/>
</dbReference>
<dbReference type="InterPro" id="IPR000504">
    <property type="entry name" value="RRM_dom"/>
</dbReference>
<feature type="domain" description="RRM" evidence="8">
    <location>
        <begin position="109"/>
        <end position="200"/>
    </location>
</feature>
<feature type="compositionally biased region" description="Basic and acidic residues" evidence="7">
    <location>
        <begin position="360"/>
        <end position="382"/>
    </location>
</feature>
<feature type="region of interest" description="Disordered" evidence="7">
    <location>
        <begin position="77"/>
        <end position="108"/>
    </location>
</feature>
<dbReference type="SUPFAM" id="SSF54928">
    <property type="entry name" value="RNA-binding domain, RBD"/>
    <property type="match status" value="2"/>
</dbReference>
<evidence type="ECO:0000256" key="5">
    <source>
        <dbReference type="ARBA" id="ARBA00023187"/>
    </source>
</evidence>
<organism evidence="9 10">
    <name type="scientific">Lithohypha guttulata</name>
    <dbReference type="NCBI Taxonomy" id="1690604"/>
    <lineage>
        <taxon>Eukaryota</taxon>
        <taxon>Fungi</taxon>
        <taxon>Dikarya</taxon>
        <taxon>Ascomycota</taxon>
        <taxon>Pezizomycotina</taxon>
        <taxon>Eurotiomycetes</taxon>
        <taxon>Chaetothyriomycetidae</taxon>
        <taxon>Chaetothyriales</taxon>
        <taxon>Trichomeriaceae</taxon>
        <taxon>Lithohypha</taxon>
    </lineage>
</organism>
<sequence length="382" mass="43907">MAESRESPAGAGQTDFPTEPSSFAEDERISWSKLDSKYVLETEQGGEYEWDDALRRWVAVLDQADLEQQQQIYKVEGVDDNEDIAQQKKKRKKKAEDSEQQPKKQRVNTAVYATSIPLDADEDEVKQVFSRCGMIAEEIDSGRPRIKMYEDNQGQFKGDALVVYFRPESVPLAVQMLDDSDFRPGERGPDGRMRVQVADYSYKKQTDVPEEKKKSNNRDKQKIIKKTQKMNYKLADWDDDDPQAVTDTSSRWDKVVILKHMFTLQELEEDAAVMLEIKEDIREECEKLGPVTNVQLFDKEDKGVASVRFQNATAAEACVRLMNGRWFDERQLEAFIATGKEKFKRSNPKQADLNDDEQEEGRLDEFGAWLEGEKNDPSKADT</sequence>
<dbReference type="CDD" id="cd12285">
    <property type="entry name" value="RRM3_RBM39_like"/>
    <property type="match status" value="1"/>
</dbReference>
<keyword evidence="4 6" id="KW-0694">RNA-binding</keyword>
<evidence type="ECO:0000256" key="6">
    <source>
        <dbReference type="PROSITE-ProRule" id="PRU00176"/>
    </source>
</evidence>
<feature type="region of interest" description="Disordered" evidence="7">
    <location>
        <begin position="342"/>
        <end position="382"/>
    </location>
</feature>
<feature type="domain" description="RRM" evidence="8">
    <location>
        <begin position="260"/>
        <end position="339"/>
    </location>
</feature>
<evidence type="ECO:0000313" key="9">
    <source>
        <dbReference type="EMBL" id="KAK5092286.1"/>
    </source>
</evidence>
<dbReference type="InterPro" id="IPR034393">
    <property type="entry name" value="TatSF1-like"/>
</dbReference>
<comment type="caution">
    <text evidence="9">The sequence shown here is derived from an EMBL/GenBank/DDBJ whole genome shotgun (WGS) entry which is preliminary data.</text>
</comment>
<evidence type="ECO:0000313" key="10">
    <source>
        <dbReference type="Proteomes" id="UP001345013"/>
    </source>
</evidence>
<dbReference type="InterPro" id="IPR012677">
    <property type="entry name" value="Nucleotide-bd_a/b_plait_sf"/>
</dbReference>
<evidence type="ECO:0000259" key="8">
    <source>
        <dbReference type="PROSITE" id="PS50102"/>
    </source>
</evidence>
<feature type="region of interest" description="Disordered" evidence="7">
    <location>
        <begin position="1"/>
        <end position="28"/>
    </location>
</feature>
<proteinExistence type="inferred from homology"/>
<gene>
    <name evidence="9" type="ORF">LTR24_005312</name>
</gene>
<feature type="region of interest" description="Disordered" evidence="7">
    <location>
        <begin position="181"/>
        <end position="222"/>
    </location>
</feature>
<feature type="compositionally biased region" description="Basic and acidic residues" evidence="7">
    <location>
        <begin position="181"/>
        <end position="193"/>
    </location>
</feature>
<evidence type="ECO:0000256" key="7">
    <source>
        <dbReference type="SAM" id="MobiDB-lite"/>
    </source>
</evidence>
<reference evidence="9 10" key="1">
    <citation type="submission" date="2023-08" db="EMBL/GenBank/DDBJ databases">
        <title>Black Yeasts Isolated from many extreme environments.</title>
        <authorList>
            <person name="Coleine C."/>
            <person name="Stajich J.E."/>
            <person name="Selbmann L."/>
        </authorList>
    </citation>
    <scope>NUCLEOTIDE SEQUENCE [LARGE SCALE GENOMIC DNA]</scope>
    <source>
        <strain evidence="9 10">CCFEE 5885</strain>
    </source>
</reference>
<dbReference type="PANTHER" id="PTHR15608:SF0">
    <property type="entry name" value="HIV TAT-SPECIFIC FACTOR 1"/>
    <property type="match status" value="1"/>
</dbReference>
<dbReference type="CDD" id="cd12281">
    <property type="entry name" value="RRM1_TatSF1_like"/>
    <property type="match status" value="1"/>
</dbReference>
<dbReference type="Gene3D" id="3.30.70.330">
    <property type="match status" value="2"/>
</dbReference>
<keyword evidence="5" id="KW-0508">mRNA splicing</keyword>
<evidence type="ECO:0000256" key="1">
    <source>
        <dbReference type="ARBA" id="ARBA00007747"/>
    </source>
</evidence>
<keyword evidence="10" id="KW-1185">Reference proteome</keyword>
<keyword evidence="2" id="KW-0507">mRNA processing</keyword>
<dbReference type="PROSITE" id="PS50102">
    <property type="entry name" value="RRM"/>
    <property type="match status" value="2"/>
</dbReference>
<dbReference type="Proteomes" id="UP001345013">
    <property type="component" value="Unassembled WGS sequence"/>
</dbReference>
<dbReference type="EMBL" id="JAVRRG010000060">
    <property type="protein sequence ID" value="KAK5092286.1"/>
    <property type="molecule type" value="Genomic_DNA"/>
</dbReference>
<evidence type="ECO:0000256" key="3">
    <source>
        <dbReference type="ARBA" id="ARBA00022737"/>
    </source>
</evidence>
<keyword evidence="3" id="KW-0677">Repeat</keyword>
<accession>A0ABR0K9D5</accession>
<evidence type="ECO:0000256" key="4">
    <source>
        <dbReference type="ARBA" id="ARBA00022884"/>
    </source>
</evidence>
<dbReference type="PANTHER" id="PTHR15608">
    <property type="entry name" value="SPLICING FACTOR U2AF-ASSOCIATED PROTEIN 2"/>
    <property type="match status" value="1"/>
</dbReference>
<protein>
    <recommendedName>
        <fullName evidence="8">RRM domain-containing protein</fullName>
    </recommendedName>
</protein>
<feature type="compositionally biased region" description="Basic and acidic residues" evidence="7">
    <location>
        <begin position="201"/>
        <end position="222"/>
    </location>
</feature>
<comment type="similarity">
    <text evidence="1">Belongs to the HTATSF1 family.</text>
</comment>
<name>A0ABR0K9D5_9EURO</name>
<evidence type="ECO:0000256" key="2">
    <source>
        <dbReference type="ARBA" id="ARBA00022664"/>
    </source>
</evidence>
<dbReference type="InterPro" id="IPR035979">
    <property type="entry name" value="RBD_domain_sf"/>
</dbReference>
<dbReference type="InterPro" id="IPR034392">
    <property type="entry name" value="TatSF1-like_RRM1"/>
</dbReference>